<dbReference type="InterPro" id="IPR050138">
    <property type="entry name" value="DHOase/Allantoinase_Hydrolase"/>
</dbReference>
<evidence type="ECO:0000259" key="4">
    <source>
        <dbReference type="Pfam" id="PF12890"/>
    </source>
</evidence>
<dbReference type="AlphaFoldDB" id="A0A7X3HE91"/>
<dbReference type="GO" id="GO:0005737">
    <property type="term" value="C:cytoplasm"/>
    <property type="evidence" value="ECO:0007669"/>
    <property type="project" value="TreeGrafter"/>
</dbReference>
<dbReference type="SUPFAM" id="SSF51338">
    <property type="entry name" value="Composite domain of metallo-dependent hydrolases"/>
    <property type="match status" value="1"/>
</dbReference>
<dbReference type="EMBL" id="WTFN01000343">
    <property type="protein sequence ID" value="MWK60377.1"/>
    <property type="molecule type" value="Genomic_DNA"/>
</dbReference>
<feature type="non-terminal residue" evidence="5">
    <location>
        <position position="111"/>
    </location>
</feature>
<comment type="caution">
    <text evidence="5">The sequence shown here is derived from an EMBL/GenBank/DDBJ whole genome shotgun (WGS) entry which is preliminary data.</text>
</comment>
<name>A0A7X3HE91_9GAMM</name>
<dbReference type="PANTHER" id="PTHR43668">
    <property type="entry name" value="ALLANTOINASE"/>
    <property type="match status" value="1"/>
</dbReference>
<dbReference type="GO" id="GO:0004038">
    <property type="term" value="F:allantoinase activity"/>
    <property type="evidence" value="ECO:0007669"/>
    <property type="project" value="TreeGrafter"/>
</dbReference>
<evidence type="ECO:0000256" key="2">
    <source>
        <dbReference type="ARBA" id="ARBA00010286"/>
    </source>
</evidence>
<accession>A0A7X3HE91</accession>
<evidence type="ECO:0000313" key="6">
    <source>
        <dbReference type="Proteomes" id="UP000461288"/>
    </source>
</evidence>
<keyword evidence="3" id="KW-0665">Pyrimidine biosynthesis</keyword>
<protein>
    <submittedName>
        <fullName evidence="5">Amidohydrolase family protein</fullName>
    </submittedName>
</protein>
<dbReference type="Pfam" id="PF12890">
    <property type="entry name" value="DHOase"/>
    <property type="match status" value="1"/>
</dbReference>
<organism evidence="5 6">
    <name type="scientific">Metapseudomonas otitidis</name>
    <dbReference type="NCBI Taxonomy" id="319939"/>
    <lineage>
        <taxon>Bacteria</taxon>
        <taxon>Pseudomonadati</taxon>
        <taxon>Pseudomonadota</taxon>
        <taxon>Gammaproteobacteria</taxon>
        <taxon>Pseudomonadales</taxon>
        <taxon>Pseudomonadaceae</taxon>
        <taxon>Metapseudomonas</taxon>
    </lineage>
</organism>
<dbReference type="Gene3D" id="3.20.20.140">
    <property type="entry name" value="Metal-dependent hydrolases"/>
    <property type="match status" value="1"/>
</dbReference>
<dbReference type="Proteomes" id="UP000461288">
    <property type="component" value="Unassembled WGS sequence"/>
</dbReference>
<dbReference type="PANTHER" id="PTHR43668:SF2">
    <property type="entry name" value="ALLANTOINASE"/>
    <property type="match status" value="1"/>
</dbReference>
<gene>
    <name evidence="5" type="ORF">GO594_30825</name>
</gene>
<reference evidence="5 6" key="1">
    <citation type="submission" date="2019-12" db="EMBL/GenBank/DDBJ databases">
        <title>Draft genome sequence of Pseudomonas otitidis recovered from a chicken carcass.</title>
        <authorList>
            <person name="Vieira T.R."/>
            <person name="Oliviera E.F.C."/>
            <person name="Silva N.M.V."/>
            <person name="Sambrano G.E."/>
            <person name="Cibulski S.P."/>
            <person name="Cardoso M.R.I."/>
        </authorList>
    </citation>
    <scope>NUCLEOTIDE SEQUENCE [LARGE SCALE GENOMIC DNA]</scope>
    <source>
        <strain evidence="5 6">25_K</strain>
    </source>
</reference>
<dbReference type="GO" id="GO:0006145">
    <property type="term" value="P:purine nucleobase catabolic process"/>
    <property type="evidence" value="ECO:0007669"/>
    <property type="project" value="TreeGrafter"/>
</dbReference>
<evidence type="ECO:0000256" key="1">
    <source>
        <dbReference type="ARBA" id="ARBA00001947"/>
    </source>
</evidence>
<dbReference type="InterPro" id="IPR024403">
    <property type="entry name" value="DHOase_cat"/>
</dbReference>
<evidence type="ECO:0000256" key="3">
    <source>
        <dbReference type="ARBA" id="ARBA00022975"/>
    </source>
</evidence>
<comment type="similarity">
    <text evidence="2">Belongs to the metallo-dependent hydrolases superfamily. DHOase family. Class I DHOase subfamily.</text>
</comment>
<feature type="domain" description="Dihydroorotase catalytic" evidence="4">
    <location>
        <begin position="53"/>
        <end position="108"/>
    </location>
</feature>
<keyword evidence="5" id="KW-0378">Hydrolase</keyword>
<proteinExistence type="inferred from homology"/>
<dbReference type="InterPro" id="IPR011059">
    <property type="entry name" value="Metal-dep_hydrolase_composite"/>
</dbReference>
<dbReference type="PROSITE" id="PS00482">
    <property type="entry name" value="DIHYDROOROTASE_1"/>
    <property type="match status" value="1"/>
</dbReference>
<comment type="cofactor">
    <cofactor evidence="1">
        <name>Zn(2+)</name>
        <dbReference type="ChEBI" id="CHEBI:29105"/>
    </cofactor>
</comment>
<sequence>MGILIREGHVINPATGLDEVLDVRIEDGKVKEMGKDLQSNAADECIDASGCYVFPGFIDLHVHLRDPGLTQKEDIFTGSAAAARGGYTTIVAMPNTSPVADNPEVIRYVHD</sequence>
<dbReference type="InterPro" id="IPR002195">
    <property type="entry name" value="Dihydroorotase_CS"/>
</dbReference>
<evidence type="ECO:0000313" key="5">
    <source>
        <dbReference type="EMBL" id="MWK60377.1"/>
    </source>
</evidence>